<keyword evidence="2" id="KW-1185">Reference proteome</keyword>
<protein>
    <recommendedName>
        <fullName evidence="3">DUF3558 domain-containing protein</fullName>
    </recommendedName>
</protein>
<sequence>MGAGAGGVGKRRIPGGGLTVAAVVAAVLAACSGYGGSKDEHGGGEEKKPARSPLSVGALRKLAAGPGTSCPVPYDVPAALRAAGVEADRVESGSVDGELPDDLDTPLARADGALVGCGYRVGAERARLFTVGVARGYAVDVMLPQIQHDARMGRDALRRYAEEVHGAEPGDAPLVVPGGNVAAVRLPVAGGGDLALVVTVGDDGRTGLSRHRVGALTRNLAHQARQTHRTDR</sequence>
<proteinExistence type="predicted"/>
<organism evidence="1 2">
    <name type="scientific">Streptomyces diacarni</name>
    <dbReference type="NCBI Taxonomy" id="2800381"/>
    <lineage>
        <taxon>Bacteria</taxon>
        <taxon>Bacillati</taxon>
        <taxon>Actinomycetota</taxon>
        <taxon>Actinomycetes</taxon>
        <taxon>Kitasatosporales</taxon>
        <taxon>Streptomycetaceae</taxon>
        <taxon>Streptomyces</taxon>
    </lineage>
</organism>
<name>A0A367F912_9ACTN</name>
<accession>A0A367F912</accession>
<comment type="caution">
    <text evidence="1">The sequence shown here is derived from an EMBL/GenBank/DDBJ whole genome shotgun (WGS) entry which is preliminary data.</text>
</comment>
<reference evidence="1 2" key="1">
    <citation type="submission" date="2018-06" db="EMBL/GenBank/DDBJ databases">
        <title>Streptomyces reniochalinae sp. nov. and Streptomyces diacarnus sp. nov. from marine sponges.</title>
        <authorList>
            <person name="Li L."/>
        </authorList>
    </citation>
    <scope>NUCLEOTIDE SEQUENCE [LARGE SCALE GENOMIC DNA]</scope>
    <source>
        <strain evidence="1 2">LHW51701</strain>
    </source>
</reference>
<evidence type="ECO:0000313" key="1">
    <source>
        <dbReference type="EMBL" id="RCG26342.1"/>
    </source>
</evidence>
<evidence type="ECO:0008006" key="3">
    <source>
        <dbReference type="Google" id="ProtNLM"/>
    </source>
</evidence>
<gene>
    <name evidence="1" type="ORF">DTL70_07070</name>
</gene>
<dbReference type="AlphaFoldDB" id="A0A367F912"/>
<evidence type="ECO:0000313" key="2">
    <source>
        <dbReference type="Proteomes" id="UP000252914"/>
    </source>
</evidence>
<dbReference type="EMBL" id="QOIN01000034">
    <property type="protein sequence ID" value="RCG26342.1"/>
    <property type="molecule type" value="Genomic_DNA"/>
</dbReference>
<dbReference type="Proteomes" id="UP000252914">
    <property type="component" value="Unassembled WGS sequence"/>
</dbReference>